<name>A0ABY3KW55_9FLAO</name>
<dbReference type="RefSeq" id="WP_147378528.1">
    <property type="nucleotide sequence ID" value="NZ_QXFJ01000011.1"/>
</dbReference>
<keyword evidence="1" id="KW-1133">Transmembrane helix</keyword>
<dbReference type="EMBL" id="VNWL01000010">
    <property type="protein sequence ID" value="TXK05062.1"/>
    <property type="molecule type" value="Genomic_DNA"/>
</dbReference>
<reference evidence="2 3" key="1">
    <citation type="submission" date="2019-07" db="EMBL/GenBank/DDBJ databases">
        <title>Draft genome of two Muricauda strains isolated from deep sea.</title>
        <authorList>
            <person name="Sun C."/>
        </authorList>
    </citation>
    <scope>NUCLEOTIDE SEQUENCE [LARGE SCALE GENOMIC DNA]</scope>
    <source>
        <strain evidence="2 3">NH166</strain>
    </source>
</reference>
<dbReference type="Proteomes" id="UP000321528">
    <property type="component" value="Unassembled WGS sequence"/>
</dbReference>
<feature type="transmembrane region" description="Helical" evidence="1">
    <location>
        <begin position="66"/>
        <end position="85"/>
    </location>
</feature>
<protein>
    <recommendedName>
        <fullName evidence="4">Oligosaccharide repeat unit polymerase</fullName>
    </recommendedName>
</protein>
<feature type="transmembrane region" description="Helical" evidence="1">
    <location>
        <begin position="97"/>
        <end position="130"/>
    </location>
</feature>
<evidence type="ECO:0000313" key="3">
    <source>
        <dbReference type="Proteomes" id="UP000321528"/>
    </source>
</evidence>
<evidence type="ECO:0008006" key="4">
    <source>
        <dbReference type="Google" id="ProtNLM"/>
    </source>
</evidence>
<accession>A0ABY3KW55</accession>
<keyword evidence="1" id="KW-0812">Transmembrane</keyword>
<evidence type="ECO:0000313" key="2">
    <source>
        <dbReference type="EMBL" id="TXK05062.1"/>
    </source>
</evidence>
<gene>
    <name evidence="2" type="ORF">FQ019_04790</name>
</gene>
<comment type="caution">
    <text evidence="2">The sequence shown here is derived from an EMBL/GenBank/DDBJ whole genome shotgun (WGS) entry which is preliminary data.</text>
</comment>
<proteinExistence type="predicted"/>
<organism evidence="2 3">
    <name type="scientific">Flagellimonas aequoris</name>
    <dbReference type="NCBI Taxonomy" id="2306997"/>
    <lineage>
        <taxon>Bacteria</taxon>
        <taxon>Pseudomonadati</taxon>
        <taxon>Bacteroidota</taxon>
        <taxon>Flavobacteriia</taxon>
        <taxon>Flavobacteriales</taxon>
        <taxon>Flavobacteriaceae</taxon>
        <taxon>Flagellimonas</taxon>
    </lineage>
</organism>
<sequence length="138" mass="15575">MLNALLDYCFFDFFRDKPIYWADSFLASSIQYPYELMPSHLIGKEYLSNPNVNANSGIIANGYKNAGIIGVLINIVFVSIYLGMLNSFRISPKFYGLFIVLIFTFTNASLTGSILTHGLLILFVVSMFVLRNTKYSLT</sequence>
<keyword evidence="1" id="KW-0472">Membrane</keyword>
<evidence type="ECO:0000256" key="1">
    <source>
        <dbReference type="SAM" id="Phobius"/>
    </source>
</evidence>
<keyword evidence="3" id="KW-1185">Reference proteome</keyword>